<evidence type="ECO:0000313" key="4">
    <source>
        <dbReference type="EMBL" id="HIT93619.1"/>
    </source>
</evidence>
<keyword evidence="1" id="KW-0175">Coiled coil</keyword>
<reference evidence="4" key="1">
    <citation type="submission" date="2020-10" db="EMBL/GenBank/DDBJ databases">
        <authorList>
            <person name="Gilroy R."/>
        </authorList>
    </citation>
    <scope>NUCLEOTIDE SEQUENCE</scope>
    <source>
        <strain evidence="4">ChiBcec7-5410</strain>
    </source>
</reference>
<dbReference type="AlphaFoldDB" id="A0A9D1H6R8"/>
<gene>
    <name evidence="4" type="ORF">IAC43_00385</name>
</gene>
<evidence type="ECO:0000313" key="5">
    <source>
        <dbReference type="Proteomes" id="UP000824160"/>
    </source>
</evidence>
<feature type="compositionally biased region" description="Polar residues" evidence="2">
    <location>
        <begin position="231"/>
        <end position="246"/>
    </location>
</feature>
<keyword evidence="3" id="KW-1133">Transmembrane helix</keyword>
<accession>A0A9D1H6R8</accession>
<keyword evidence="3" id="KW-0812">Transmembrane</keyword>
<keyword evidence="3" id="KW-0472">Membrane</keyword>
<dbReference type="EMBL" id="DVLW01000013">
    <property type="protein sequence ID" value="HIT93619.1"/>
    <property type="molecule type" value="Genomic_DNA"/>
</dbReference>
<name>A0A9D1H6R8_9FIRM</name>
<comment type="caution">
    <text evidence="4">The sequence shown here is derived from an EMBL/GenBank/DDBJ whole genome shotgun (WGS) entry which is preliminary data.</text>
</comment>
<reference evidence="4" key="2">
    <citation type="journal article" date="2021" name="PeerJ">
        <title>Extensive microbial diversity within the chicken gut microbiome revealed by metagenomics and culture.</title>
        <authorList>
            <person name="Gilroy R."/>
            <person name="Ravi A."/>
            <person name="Getino M."/>
            <person name="Pursley I."/>
            <person name="Horton D.L."/>
            <person name="Alikhan N.F."/>
            <person name="Baker D."/>
            <person name="Gharbi K."/>
            <person name="Hall N."/>
            <person name="Watson M."/>
            <person name="Adriaenssens E.M."/>
            <person name="Foster-Nyarko E."/>
            <person name="Jarju S."/>
            <person name="Secka A."/>
            <person name="Antonio M."/>
            <person name="Oren A."/>
            <person name="Chaudhuri R.R."/>
            <person name="La Ragione R."/>
            <person name="Hildebrand F."/>
            <person name="Pallen M.J."/>
        </authorList>
    </citation>
    <scope>NUCLEOTIDE SEQUENCE</scope>
    <source>
        <strain evidence="4">ChiBcec7-5410</strain>
    </source>
</reference>
<evidence type="ECO:0000256" key="2">
    <source>
        <dbReference type="SAM" id="MobiDB-lite"/>
    </source>
</evidence>
<dbReference type="Proteomes" id="UP000824160">
    <property type="component" value="Unassembled WGS sequence"/>
</dbReference>
<organism evidence="4 5">
    <name type="scientific">Candidatus Faecivivens stercoripullorum</name>
    <dbReference type="NCBI Taxonomy" id="2840805"/>
    <lineage>
        <taxon>Bacteria</taxon>
        <taxon>Bacillati</taxon>
        <taxon>Bacillota</taxon>
        <taxon>Clostridia</taxon>
        <taxon>Eubacteriales</taxon>
        <taxon>Oscillospiraceae</taxon>
        <taxon>Oscillospiraceae incertae sedis</taxon>
        <taxon>Candidatus Faecivivens</taxon>
    </lineage>
</organism>
<sequence>MNANQRKTVIIGGGILLAVSVGLNLMILGQLGELKGRVQNLSNAANQMDASISQLDDQISALSQQISETSSLLAQSRVDVQLEDSSKLAVTVSVTPRELRPDDVVTVSVMDTQVEAVQQDSSFTAELELPVFAGDVTPVVTIESMDGTRRMETLSSFSTSQYFELYYSFDFTTVSGDGTYANVGLQPAGDCVLTLPDDIQHVWLDIANGGSSQQIEMTLDGKRIPDASGLPSDSSNKTPDISADSSNSSGGLYYVYYTALLPKVEQGQSFDLSARVETTGGVKYQLDIGPLDADVISGNSGYGGGGNLYPEIIDQNQS</sequence>
<proteinExistence type="predicted"/>
<evidence type="ECO:0000256" key="3">
    <source>
        <dbReference type="SAM" id="Phobius"/>
    </source>
</evidence>
<feature type="transmembrane region" description="Helical" evidence="3">
    <location>
        <begin position="9"/>
        <end position="31"/>
    </location>
</feature>
<evidence type="ECO:0000256" key="1">
    <source>
        <dbReference type="SAM" id="Coils"/>
    </source>
</evidence>
<feature type="region of interest" description="Disordered" evidence="2">
    <location>
        <begin position="223"/>
        <end position="246"/>
    </location>
</feature>
<feature type="coiled-coil region" evidence="1">
    <location>
        <begin position="38"/>
        <end position="65"/>
    </location>
</feature>
<protein>
    <submittedName>
        <fullName evidence="4">Uncharacterized protein</fullName>
    </submittedName>
</protein>